<dbReference type="Proteomes" id="UP001175000">
    <property type="component" value="Unassembled WGS sequence"/>
</dbReference>
<feature type="non-terminal residue" evidence="2">
    <location>
        <position position="342"/>
    </location>
</feature>
<reference evidence="2" key="1">
    <citation type="submission" date="2023-06" db="EMBL/GenBank/DDBJ databases">
        <title>Genome-scale phylogeny and comparative genomics of the fungal order Sordariales.</title>
        <authorList>
            <consortium name="Lawrence Berkeley National Laboratory"/>
            <person name="Hensen N."/>
            <person name="Bonometti L."/>
            <person name="Westerberg I."/>
            <person name="Brannstrom I.O."/>
            <person name="Guillou S."/>
            <person name="Cros-Aarteil S."/>
            <person name="Calhoun S."/>
            <person name="Haridas S."/>
            <person name="Kuo A."/>
            <person name="Mondo S."/>
            <person name="Pangilinan J."/>
            <person name="Riley R."/>
            <person name="Labutti K."/>
            <person name="Andreopoulos B."/>
            <person name="Lipzen A."/>
            <person name="Chen C."/>
            <person name="Yanf M."/>
            <person name="Daum C."/>
            <person name="Ng V."/>
            <person name="Clum A."/>
            <person name="Steindorff A."/>
            <person name="Ohm R."/>
            <person name="Martin F."/>
            <person name="Silar P."/>
            <person name="Natvig D."/>
            <person name="Lalanne C."/>
            <person name="Gautier V."/>
            <person name="Ament-Velasquez S.L."/>
            <person name="Kruys A."/>
            <person name="Hutchinson M.I."/>
            <person name="Powell A.J."/>
            <person name="Barry K."/>
            <person name="Miller A.N."/>
            <person name="Grigoriev I.V."/>
            <person name="Debuchy R."/>
            <person name="Gladieux P."/>
            <person name="Thoren M.H."/>
            <person name="Johannesson H."/>
        </authorList>
    </citation>
    <scope>NUCLEOTIDE SEQUENCE</scope>
    <source>
        <strain evidence="2">CBS 606.72</strain>
    </source>
</reference>
<evidence type="ECO:0000313" key="2">
    <source>
        <dbReference type="EMBL" id="KAK0616545.1"/>
    </source>
</evidence>
<keyword evidence="3" id="KW-1185">Reference proteome</keyword>
<gene>
    <name evidence="2" type="ORF">B0T14DRAFT_411555</name>
</gene>
<name>A0AA39WJN7_9PEZI</name>
<dbReference type="AlphaFoldDB" id="A0AA39WJN7"/>
<comment type="caution">
    <text evidence="2">The sequence shown here is derived from an EMBL/GenBank/DDBJ whole genome shotgun (WGS) entry which is preliminary data.</text>
</comment>
<evidence type="ECO:0000259" key="1">
    <source>
        <dbReference type="Pfam" id="PF06985"/>
    </source>
</evidence>
<feature type="non-terminal residue" evidence="2">
    <location>
        <position position="1"/>
    </location>
</feature>
<proteinExistence type="predicted"/>
<dbReference type="EMBL" id="JAULSU010000005">
    <property type="protein sequence ID" value="KAK0616545.1"/>
    <property type="molecule type" value="Genomic_DNA"/>
</dbReference>
<sequence length="342" mass="38710">SPEAFNQLRKWLDTCKTSHAECAAKGGHLPTRVLNVGKPGQDTVRLHIVQPGETGHYMALSHCWGKTKILRTLKANIVDHQKGIPLKSLTRTFFDAVEVTRQLGIQFLWIDSLCIIQDSAQDWEKEAAKMGDVYRFSYLTIAAAYAEDSNGGILRSAYNTAWAPIKCTVGNTVGSAALTYRPRDHSHLSTSPLHTRAWVLQERILSPRTIHYDKDQMLWECRRVRRCETGVPESAINVSSTKLWDGRLKFDAAHLHEFWWDWYDMLEDFTGRGITVGDDRLPALSGIAGVMEHVTGDGGYVAGLWRQHLPWGLLWRKRNDWLGSPGKYRAPSWSWASLDGRV</sequence>
<dbReference type="Pfam" id="PF06985">
    <property type="entry name" value="HET"/>
    <property type="match status" value="1"/>
</dbReference>
<dbReference type="PANTHER" id="PTHR33112">
    <property type="entry name" value="DOMAIN PROTEIN, PUTATIVE-RELATED"/>
    <property type="match status" value="1"/>
</dbReference>
<dbReference type="PANTHER" id="PTHR33112:SF16">
    <property type="entry name" value="HETEROKARYON INCOMPATIBILITY DOMAIN-CONTAINING PROTEIN"/>
    <property type="match status" value="1"/>
</dbReference>
<accession>A0AA39WJN7</accession>
<evidence type="ECO:0000313" key="3">
    <source>
        <dbReference type="Proteomes" id="UP001175000"/>
    </source>
</evidence>
<dbReference type="InterPro" id="IPR010730">
    <property type="entry name" value="HET"/>
</dbReference>
<feature type="domain" description="Heterokaryon incompatibility" evidence="1">
    <location>
        <begin position="57"/>
        <end position="202"/>
    </location>
</feature>
<organism evidence="2 3">
    <name type="scientific">Immersiella caudata</name>
    <dbReference type="NCBI Taxonomy" id="314043"/>
    <lineage>
        <taxon>Eukaryota</taxon>
        <taxon>Fungi</taxon>
        <taxon>Dikarya</taxon>
        <taxon>Ascomycota</taxon>
        <taxon>Pezizomycotina</taxon>
        <taxon>Sordariomycetes</taxon>
        <taxon>Sordariomycetidae</taxon>
        <taxon>Sordariales</taxon>
        <taxon>Lasiosphaeriaceae</taxon>
        <taxon>Immersiella</taxon>
    </lineage>
</organism>
<protein>
    <submittedName>
        <fullName evidence="2">Heterokaryon incompatibility protein-domain-containing protein</fullName>
    </submittedName>
</protein>